<keyword evidence="1" id="KW-0378">Hydrolase</keyword>
<accession>A0ACC6M826</accession>
<reference evidence="1" key="1">
    <citation type="submission" date="2023-11" db="EMBL/GenBank/DDBJ databases">
        <title>Gracilibacillus pellucida a moderately halophilic bacterium isolated from saline soil in Xinjiang province.</title>
        <authorList>
            <person name="Zhang Z."/>
            <person name="Tan F."/>
            <person name="Wang Y."/>
            <person name="Xia M."/>
        </authorList>
    </citation>
    <scope>NUCLEOTIDE SEQUENCE</scope>
    <source>
        <strain evidence="1">S3-1-1</strain>
    </source>
</reference>
<dbReference type="EMBL" id="JAWZSR010000009">
    <property type="protein sequence ID" value="MDX8047119.1"/>
    <property type="molecule type" value="Genomic_DNA"/>
</dbReference>
<dbReference type="EC" id="3.1.3.48" evidence="1"/>
<evidence type="ECO:0000313" key="2">
    <source>
        <dbReference type="Proteomes" id="UP001277972"/>
    </source>
</evidence>
<evidence type="ECO:0000313" key="1">
    <source>
        <dbReference type="EMBL" id="MDX8047119.1"/>
    </source>
</evidence>
<gene>
    <name evidence="1" type="ORF">SH601_14095</name>
</gene>
<dbReference type="Proteomes" id="UP001277972">
    <property type="component" value="Unassembled WGS sequence"/>
</dbReference>
<proteinExistence type="predicted"/>
<name>A0ACC6M826_9BACI</name>
<organism evidence="1 2">
    <name type="scientific">Gracilibacillus pellucidus</name>
    <dbReference type="NCBI Taxonomy" id="3095368"/>
    <lineage>
        <taxon>Bacteria</taxon>
        <taxon>Bacillati</taxon>
        <taxon>Bacillota</taxon>
        <taxon>Bacilli</taxon>
        <taxon>Bacillales</taxon>
        <taxon>Bacillaceae</taxon>
        <taxon>Gracilibacillus</taxon>
    </lineage>
</organism>
<comment type="caution">
    <text evidence="1">The sequence shown here is derived from an EMBL/GenBank/DDBJ whole genome shotgun (WGS) entry which is preliminary data.</text>
</comment>
<protein>
    <submittedName>
        <fullName evidence="1">CpsB/CapC family capsule biosynthesis tyrosine phosphatase</fullName>
        <ecNumber evidence="1">3.1.3.48</ecNumber>
    </submittedName>
</protein>
<sequence length="246" mass="27917">MLDINPYILPINQESVANISSAIAIAKEAEQLGVRKIIATPRNVEGKQETITTLVSRLNQELSDQGVNVELIPAQTIRLYGEIEKDLTSNSILTFSDDPVYLFVELAQEHTPEYTRQLCYDLQLKGYQPIFVHPEKNLNIQQDNDLLYSLVKNGGLVQISAASLSGKEGKKVQRLAKDFVKHNLVHFIGSDSREAKSYHLTDGWKVVRKLNKWQTLQDNMNLFINRKAVRGEEPMRVKKTKILGIF</sequence>
<keyword evidence="2" id="KW-1185">Reference proteome</keyword>